<keyword evidence="3" id="KW-1185">Reference proteome</keyword>
<dbReference type="InterPro" id="IPR029717">
    <property type="entry name" value="FAM193"/>
</dbReference>
<reference evidence="2 3" key="1">
    <citation type="submission" date="2018-08" db="EMBL/GenBank/DDBJ databases">
        <authorList>
            <person name="Laetsch R D."/>
            <person name="Stevens L."/>
            <person name="Kumar S."/>
            <person name="Blaxter L. M."/>
        </authorList>
    </citation>
    <scope>NUCLEOTIDE SEQUENCE [LARGE SCALE GENOMIC DNA]</scope>
</reference>
<dbReference type="AlphaFoldDB" id="A0A3P6U5X4"/>
<dbReference type="OMA" id="VRHCSCD"/>
<proteinExistence type="predicted"/>
<feature type="region of interest" description="Disordered" evidence="1">
    <location>
        <begin position="16"/>
        <end position="39"/>
    </location>
</feature>
<dbReference type="PANTHER" id="PTHR15109">
    <property type="entry name" value="AGAP004327-PA"/>
    <property type="match status" value="1"/>
</dbReference>
<dbReference type="Proteomes" id="UP000277928">
    <property type="component" value="Unassembled WGS sequence"/>
</dbReference>
<feature type="compositionally biased region" description="Basic and acidic residues" evidence="1">
    <location>
        <begin position="16"/>
        <end position="36"/>
    </location>
</feature>
<evidence type="ECO:0000313" key="3">
    <source>
        <dbReference type="Proteomes" id="UP000277928"/>
    </source>
</evidence>
<dbReference type="GO" id="GO:0005634">
    <property type="term" value="C:nucleus"/>
    <property type="evidence" value="ECO:0007669"/>
    <property type="project" value="TreeGrafter"/>
</dbReference>
<dbReference type="EMBL" id="UYRX01001393">
    <property type="protein sequence ID" value="VDK89485.1"/>
    <property type="molecule type" value="Genomic_DNA"/>
</dbReference>
<dbReference type="GO" id="GO:0005737">
    <property type="term" value="C:cytoplasm"/>
    <property type="evidence" value="ECO:0007669"/>
    <property type="project" value="TreeGrafter"/>
</dbReference>
<evidence type="ECO:0000256" key="1">
    <source>
        <dbReference type="SAM" id="MobiDB-lite"/>
    </source>
</evidence>
<organism evidence="2 3">
    <name type="scientific">Litomosoides sigmodontis</name>
    <name type="common">Filarial nematode worm</name>
    <dbReference type="NCBI Taxonomy" id="42156"/>
    <lineage>
        <taxon>Eukaryota</taxon>
        <taxon>Metazoa</taxon>
        <taxon>Ecdysozoa</taxon>
        <taxon>Nematoda</taxon>
        <taxon>Chromadorea</taxon>
        <taxon>Rhabditida</taxon>
        <taxon>Spirurina</taxon>
        <taxon>Spiruromorpha</taxon>
        <taxon>Filarioidea</taxon>
        <taxon>Onchocercidae</taxon>
        <taxon>Litomosoides</taxon>
    </lineage>
</organism>
<name>A0A3P6U5X4_LITSI</name>
<dbReference type="STRING" id="42156.A0A3P6U5X4"/>
<evidence type="ECO:0000313" key="2">
    <source>
        <dbReference type="EMBL" id="VDK89485.1"/>
    </source>
</evidence>
<gene>
    <name evidence="2" type="ORF">NLS_LOCUS9150</name>
</gene>
<dbReference type="OrthoDB" id="10044608at2759"/>
<protein>
    <submittedName>
        <fullName evidence="2">Uncharacterized protein</fullName>
    </submittedName>
</protein>
<accession>A0A3P6U5X4</accession>
<dbReference type="PANTHER" id="PTHR15109:SF3">
    <property type="entry name" value="PROTEIN FAM193B"/>
    <property type="match status" value="1"/>
</dbReference>
<feature type="region of interest" description="Disordered" evidence="1">
    <location>
        <begin position="1142"/>
        <end position="1168"/>
    </location>
</feature>
<sequence length="1226" mass="140354">MIDGGGSNLVDELIREDLSDSERTNGQRHERPELKNGMHRAKRRLTTFPLRSMINGRVQCKFNITCFLCKRRFACNDSRSTFLAYCICDDCMENEKGHAEEFEATLSNNDKARSLSTGRDGPDFNACNHCKCQNCVQRQVMNKERRKETEVLQRCWHDLRQNVREMFRDGLNANMTSSKGKQFDVDKIKRDVTILAEKDPHQLYKRLESIGHEYVMNLKSDDLWQILVAPQVVPDLIQLYEGGASEEQMELERAKLFIKTLLDRFSCQQETARNMSPLLAVLDEDYLSQFGISWKVVNHHIFDRVIYQDDLLLNYLPSLENALKCKLIVPDEDEEDRRQHAYTEASFTDIPQGVLELAQNFRIFHKLMVTSREIFKKANANIVLYTEQQKIINHIKQKAKGGLLKEDLEFFKIQRKMIRNCILRTGQYYQWHADLTAFGDLTDFMDDDCDNSNSETEDVNLSKTLRELIEEGPAASACIDENGEVLSYVRCKRCAVRHCSCDECRISHIITCSLLIDSEDMNNLIWPVIEYCDEHDDRDSDSEHLQRKISLPNIKHFSSNTLRFQAARTLFTLNDHLSEKETAWGDWEVPYGYSDDIDYLGHCLYEERGMRSEFGSLNNQTDEGEERTTEADLTNSEKYHEIVKEAFEVITEGYRMESSPVYEFESYNVPRTSSDINDKKRHTIEKGDRYGLKSSFLMKKTNLRSEKPGFTIASVSNINVKKFEIKKTRSNVAEDSDGTECDYETSSTSFPGSNECMDNCNLSEPDRLLMKEITRRHYAVLSKNNAASDLALEIFGQKMVEKPHAVGKTELTLPISRVIRKSKFVPDKSDANSGGVSGTKFLSVSAGERLLGEMADMDKKDREGSLLRLIQSYEDEHWTAKSAGDYKSRLLARMKECLCKEWAKEDEAVDLRTSAKNENYCSTRKIVSRKSTANTSYQEKTNNREVIYIPETRTVVSFAAPISSRSVNKKPKPAPRKVEHEKLAQLWSKQALAAVIAKQLTSQKTVFDSSQISNAEKRKTAKTVSCKVSNHLDTTPNPTRAIDFSVNLSEFDINTLPDEVRKFHEDGKLKKLLQQAMELRRNKTGVCAKVTCKHNGNKRVESESKNSKEELFGSQANNVGDIMDADDEGTDEEWRAHEAHNEQHLNGHHPCGNKIKNKTAPGPGRDSRRGHCDCCYCAMFGRVPGESVKSGRAQIRERLRMKLKRRSVQEVIFNFLIIGILYKGSP</sequence>